<evidence type="ECO:0000313" key="3">
    <source>
        <dbReference type="Proteomes" id="UP000006038"/>
    </source>
</evidence>
<evidence type="ECO:0000313" key="2">
    <source>
        <dbReference type="EnsemblPlants" id="OB11G17250.1"/>
    </source>
</evidence>
<organism evidence="2">
    <name type="scientific">Oryza brachyantha</name>
    <name type="common">malo sina</name>
    <dbReference type="NCBI Taxonomy" id="4533"/>
    <lineage>
        <taxon>Eukaryota</taxon>
        <taxon>Viridiplantae</taxon>
        <taxon>Streptophyta</taxon>
        <taxon>Embryophyta</taxon>
        <taxon>Tracheophyta</taxon>
        <taxon>Spermatophyta</taxon>
        <taxon>Magnoliopsida</taxon>
        <taxon>Liliopsida</taxon>
        <taxon>Poales</taxon>
        <taxon>Poaceae</taxon>
        <taxon>BOP clade</taxon>
        <taxon>Oryzoideae</taxon>
        <taxon>Oryzeae</taxon>
        <taxon>Oryzinae</taxon>
        <taxon>Oryza</taxon>
    </lineage>
</organism>
<feature type="compositionally biased region" description="Low complexity" evidence="1">
    <location>
        <begin position="102"/>
        <end position="128"/>
    </location>
</feature>
<reference evidence="2" key="1">
    <citation type="journal article" date="2013" name="Nat. Commun.">
        <title>Whole-genome sequencing of Oryza brachyantha reveals mechanisms underlying Oryza genome evolution.</title>
        <authorList>
            <person name="Chen J."/>
            <person name="Huang Q."/>
            <person name="Gao D."/>
            <person name="Wang J."/>
            <person name="Lang Y."/>
            <person name="Liu T."/>
            <person name="Li B."/>
            <person name="Bai Z."/>
            <person name="Luis Goicoechea J."/>
            <person name="Liang C."/>
            <person name="Chen C."/>
            <person name="Zhang W."/>
            <person name="Sun S."/>
            <person name="Liao Y."/>
            <person name="Zhang X."/>
            <person name="Yang L."/>
            <person name="Song C."/>
            <person name="Wang M."/>
            <person name="Shi J."/>
            <person name="Liu G."/>
            <person name="Liu J."/>
            <person name="Zhou H."/>
            <person name="Zhou W."/>
            <person name="Yu Q."/>
            <person name="An N."/>
            <person name="Chen Y."/>
            <person name="Cai Q."/>
            <person name="Wang B."/>
            <person name="Liu B."/>
            <person name="Min J."/>
            <person name="Huang Y."/>
            <person name="Wu H."/>
            <person name="Li Z."/>
            <person name="Zhang Y."/>
            <person name="Yin Y."/>
            <person name="Song W."/>
            <person name="Jiang J."/>
            <person name="Jackson S.A."/>
            <person name="Wing R.A."/>
            <person name="Wang J."/>
            <person name="Chen M."/>
        </authorList>
    </citation>
    <scope>NUCLEOTIDE SEQUENCE [LARGE SCALE GENOMIC DNA]</scope>
    <source>
        <strain evidence="2">cv. IRGC 101232</strain>
    </source>
</reference>
<accession>J3N7D9</accession>
<reference evidence="2" key="2">
    <citation type="submission" date="2013-04" db="UniProtKB">
        <authorList>
            <consortium name="EnsemblPlants"/>
        </authorList>
    </citation>
    <scope>IDENTIFICATION</scope>
</reference>
<protein>
    <submittedName>
        <fullName evidence="2">Uncharacterized protein</fullName>
    </submittedName>
</protein>
<evidence type="ECO:0000256" key="1">
    <source>
        <dbReference type="SAM" id="MobiDB-lite"/>
    </source>
</evidence>
<sequence>MVLVRNREFSRVLFRKVPCSTVYPPRRGRLSKPGFSRQSVIKMSFQQEQAVFSTPTPPSPSGSPPPTALTHCLPRHMRDSLTLLLLLLLLQGMHGLAGRMATRSSSSSRSWCSTTRRSSSPRATRGSRGWSTSGLARAWSVSGEA</sequence>
<proteinExistence type="predicted"/>
<dbReference type="Proteomes" id="UP000006038">
    <property type="component" value="Chromosome 11"/>
</dbReference>
<dbReference type="HOGENOM" id="CLU_1789892_0_0_1"/>
<dbReference type="EnsemblPlants" id="OB11G17250.1">
    <property type="protein sequence ID" value="OB11G17250.1"/>
    <property type="gene ID" value="OB11G17250"/>
</dbReference>
<keyword evidence="3" id="KW-1185">Reference proteome</keyword>
<dbReference type="Gramene" id="OB11G17250.1">
    <property type="protein sequence ID" value="OB11G17250.1"/>
    <property type="gene ID" value="OB11G17250"/>
</dbReference>
<feature type="region of interest" description="Disordered" evidence="1">
    <location>
        <begin position="47"/>
        <end position="68"/>
    </location>
</feature>
<feature type="compositionally biased region" description="Pro residues" evidence="1">
    <location>
        <begin position="55"/>
        <end position="67"/>
    </location>
</feature>
<feature type="region of interest" description="Disordered" evidence="1">
    <location>
        <begin position="100"/>
        <end position="132"/>
    </location>
</feature>
<name>J3N7D9_ORYBR</name>
<dbReference type="AlphaFoldDB" id="J3N7D9"/>